<evidence type="ECO:0000256" key="6">
    <source>
        <dbReference type="RuleBase" id="RU363041"/>
    </source>
</evidence>
<comment type="similarity">
    <text evidence="2 6">Belongs to the 4-toluene sulfonate uptake permease (TSUP) (TC 2.A.102) family.</text>
</comment>
<accession>A0AAW7XCY3</accession>
<feature type="transmembrane region" description="Helical" evidence="6">
    <location>
        <begin position="113"/>
        <end position="132"/>
    </location>
</feature>
<feature type="transmembrane region" description="Helical" evidence="6">
    <location>
        <begin position="180"/>
        <end position="199"/>
    </location>
</feature>
<feature type="transmembrane region" description="Helical" evidence="6">
    <location>
        <begin position="205"/>
        <end position="224"/>
    </location>
</feature>
<dbReference type="Proteomes" id="UP001169760">
    <property type="component" value="Unassembled WGS sequence"/>
</dbReference>
<dbReference type="EMBL" id="JAUOPB010000019">
    <property type="protein sequence ID" value="MDO6424846.1"/>
    <property type="molecule type" value="Genomic_DNA"/>
</dbReference>
<evidence type="ECO:0000256" key="4">
    <source>
        <dbReference type="ARBA" id="ARBA00022989"/>
    </source>
</evidence>
<evidence type="ECO:0000313" key="8">
    <source>
        <dbReference type="Proteomes" id="UP001169760"/>
    </source>
</evidence>
<proteinExistence type="inferred from homology"/>
<keyword evidence="5 6" id="KW-0472">Membrane</keyword>
<feature type="transmembrane region" description="Helical" evidence="6">
    <location>
        <begin position="144"/>
        <end position="168"/>
    </location>
</feature>
<dbReference type="GO" id="GO:0005886">
    <property type="term" value="C:plasma membrane"/>
    <property type="evidence" value="ECO:0007669"/>
    <property type="project" value="UniProtKB-SubCell"/>
</dbReference>
<keyword evidence="3 6" id="KW-0812">Transmembrane</keyword>
<feature type="transmembrane region" description="Helical" evidence="6">
    <location>
        <begin position="46"/>
        <end position="67"/>
    </location>
</feature>
<keyword evidence="4 6" id="KW-1133">Transmembrane helix</keyword>
<dbReference type="Pfam" id="PF01925">
    <property type="entry name" value="TauE"/>
    <property type="match status" value="1"/>
</dbReference>
<gene>
    <name evidence="7" type="ORF">Q4521_20320</name>
</gene>
<dbReference type="InterPro" id="IPR002781">
    <property type="entry name" value="TM_pro_TauE-like"/>
</dbReference>
<evidence type="ECO:0000256" key="2">
    <source>
        <dbReference type="ARBA" id="ARBA00009142"/>
    </source>
</evidence>
<feature type="transmembrane region" description="Helical" evidence="6">
    <location>
        <begin position="236"/>
        <end position="257"/>
    </location>
</feature>
<dbReference type="RefSeq" id="WP_216065083.1">
    <property type="nucleotide sequence ID" value="NZ_CP123764.1"/>
</dbReference>
<comment type="subcellular location">
    <subcellularLocation>
        <location evidence="6">Cell membrane</location>
        <topology evidence="6">Multi-pass membrane protein</topology>
    </subcellularLocation>
    <subcellularLocation>
        <location evidence="1">Membrane</location>
        <topology evidence="1">Multi-pass membrane protein</topology>
    </subcellularLocation>
</comment>
<evidence type="ECO:0000313" key="7">
    <source>
        <dbReference type="EMBL" id="MDO6424846.1"/>
    </source>
</evidence>
<organism evidence="7 8">
    <name type="scientific">Saccharophagus degradans</name>
    <dbReference type="NCBI Taxonomy" id="86304"/>
    <lineage>
        <taxon>Bacteria</taxon>
        <taxon>Pseudomonadati</taxon>
        <taxon>Pseudomonadota</taxon>
        <taxon>Gammaproteobacteria</taxon>
        <taxon>Cellvibrionales</taxon>
        <taxon>Cellvibrionaceae</taxon>
        <taxon>Saccharophagus</taxon>
    </lineage>
</organism>
<dbReference type="AlphaFoldDB" id="A0AAW7XCY3"/>
<name>A0AAW7XCY3_9GAMM</name>
<evidence type="ECO:0000256" key="3">
    <source>
        <dbReference type="ARBA" id="ARBA00022692"/>
    </source>
</evidence>
<reference evidence="7" key="1">
    <citation type="submission" date="2023-07" db="EMBL/GenBank/DDBJ databases">
        <title>Genome content predicts the carbon catabolic preferences of heterotrophic bacteria.</title>
        <authorList>
            <person name="Gralka M."/>
        </authorList>
    </citation>
    <scope>NUCLEOTIDE SEQUENCE</scope>
    <source>
        <strain evidence="7">I3M17_2</strain>
    </source>
</reference>
<sequence length="258" mass="28827">MLDLMWYQYALISVTFAWSGFVRTGLGFGGALFTLPFLLLIDNQPIVYLSLIAVQLLFFSVLTFVQNYYKPPKAERQPPLSNVDWPYLRKMLSIVIVPKLIGVFGLLTLPGNLMSIIIFGIVVFYACTYIVNRPLRATNRWVETVFLMMGGYISGTSLIGAPLIVAVATRHIATKQLRDTLFVLWFILVTIKVSVLIYSGVDLHLINHLWLVPCAFVGHMLGLRAHDWLIQNQSGAFYRVIGCSLLAASAVGLTQALL</sequence>
<feature type="transmembrane region" description="Helical" evidence="6">
    <location>
        <begin position="87"/>
        <end position="106"/>
    </location>
</feature>
<protein>
    <recommendedName>
        <fullName evidence="6">Probable membrane transporter protein</fullName>
    </recommendedName>
</protein>
<comment type="caution">
    <text evidence="7">The sequence shown here is derived from an EMBL/GenBank/DDBJ whole genome shotgun (WGS) entry which is preliminary data.</text>
</comment>
<evidence type="ECO:0000256" key="5">
    <source>
        <dbReference type="ARBA" id="ARBA00023136"/>
    </source>
</evidence>
<keyword evidence="6" id="KW-1003">Cell membrane</keyword>
<feature type="transmembrane region" description="Helical" evidence="6">
    <location>
        <begin position="6"/>
        <end position="39"/>
    </location>
</feature>
<evidence type="ECO:0000256" key="1">
    <source>
        <dbReference type="ARBA" id="ARBA00004141"/>
    </source>
</evidence>